<evidence type="ECO:0000313" key="1">
    <source>
        <dbReference type="EMBL" id="OWK30522.1"/>
    </source>
</evidence>
<keyword evidence="2" id="KW-1185">Reference proteome</keyword>
<dbReference type="AlphaFoldDB" id="A0A245ZL96"/>
<accession>A0A245ZL96</accession>
<dbReference type="PANTHER" id="PTHR36109">
    <property type="entry name" value="MEMBRANE PROTEIN-RELATED"/>
    <property type="match status" value="1"/>
</dbReference>
<sequence>MNANLVSAVFDSHAEAERAVTELRQHGVTDDAISVIARHEGESTADEGSGAGSKEFIGKVAAGAGIGTILGIAALAIPGVGPLAAAGAIASSAVPGMAITGAALGGAAGGLEKVMTDHGVSDEDAGYYGKRVNDGGVFVSVDAGRGGVAADQAAEILYRAGGHSATRPRTASAI</sequence>
<dbReference type="OrthoDB" id="7391373at2"/>
<proteinExistence type="predicted"/>
<organism evidence="1 2">
    <name type="scientific">Sphingomonas mucosissima</name>
    <dbReference type="NCBI Taxonomy" id="370959"/>
    <lineage>
        <taxon>Bacteria</taxon>
        <taxon>Pseudomonadati</taxon>
        <taxon>Pseudomonadota</taxon>
        <taxon>Alphaproteobacteria</taxon>
        <taxon>Sphingomonadales</taxon>
        <taxon>Sphingomonadaceae</taxon>
        <taxon>Sphingomonas</taxon>
    </lineage>
</organism>
<dbReference type="RefSeq" id="WP_140418426.1">
    <property type="nucleotide sequence ID" value="NZ_NBBJ01000002.1"/>
</dbReference>
<dbReference type="EMBL" id="NBBJ01000002">
    <property type="protein sequence ID" value="OWK30522.1"/>
    <property type="molecule type" value="Genomic_DNA"/>
</dbReference>
<evidence type="ECO:0000313" key="2">
    <source>
        <dbReference type="Proteomes" id="UP000197783"/>
    </source>
</evidence>
<comment type="caution">
    <text evidence="1">The sequence shown here is derived from an EMBL/GenBank/DDBJ whole genome shotgun (WGS) entry which is preliminary data.</text>
</comment>
<gene>
    <name evidence="1" type="ORF">SPMU_15090</name>
</gene>
<dbReference type="Proteomes" id="UP000197783">
    <property type="component" value="Unassembled WGS sequence"/>
</dbReference>
<dbReference type="InterPro" id="IPR052948">
    <property type="entry name" value="Low_temp-induced_all0457"/>
</dbReference>
<name>A0A245ZL96_9SPHN</name>
<dbReference type="PANTHER" id="PTHR36109:SF2">
    <property type="entry name" value="MEMBRANE PROTEIN"/>
    <property type="match status" value="1"/>
</dbReference>
<reference evidence="1 2" key="1">
    <citation type="submission" date="2017-03" db="EMBL/GenBank/DDBJ databases">
        <title>Genome sequence of Sphingomonas mucosissima DSM 17494.</title>
        <authorList>
            <person name="Poehlein A."/>
            <person name="Wuebbeler J.H."/>
            <person name="Steinbuechel A."/>
            <person name="Daniel R."/>
        </authorList>
    </citation>
    <scope>NUCLEOTIDE SEQUENCE [LARGE SCALE GENOMIC DNA]</scope>
    <source>
        <strain evidence="1 2">DSM 17494</strain>
    </source>
</reference>
<protein>
    <recommendedName>
        <fullName evidence="3">Heat induced stress protein YflT</fullName>
    </recommendedName>
</protein>
<evidence type="ECO:0008006" key="3">
    <source>
        <dbReference type="Google" id="ProtNLM"/>
    </source>
</evidence>